<dbReference type="InterPro" id="IPR011855">
    <property type="entry name" value="Phgtail_TP901_1"/>
</dbReference>
<dbReference type="Proteomes" id="UP001254848">
    <property type="component" value="Unassembled WGS sequence"/>
</dbReference>
<dbReference type="Gene3D" id="4.10.410.40">
    <property type="match status" value="1"/>
</dbReference>
<keyword evidence="1" id="KW-1133">Transmembrane helix</keyword>
<dbReference type="Pfam" id="PF06199">
    <property type="entry name" value="Phage_tail_2"/>
    <property type="match status" value="1"/>
</dbReference>
<evidence type="ECO:0000256" key="1">
    <source>
        <dbReference type="SAM" id="Phobius"/>
    </source>
</evidence>
<dbReference type="RefSeq" id="WP_413778631.1">
    <property type="nucleotide sequence ID" value="NZ_JAUOZS010000001.1"/>
</dbReference>
<evidence type="ECO:0000313" key="3">
    <source>
        <dbReference type="Proteomes" id="UP001254848"/>
    </source>
</evidence>
<proteinExistence type="predicted"/>
<sequence>MAVNLPSNPSPAQATVGKDYLLYINTGTAAVPVWTLIGGQRAGTLTRKGDTIDASDKTTGGWKASLVGLLSWAISLDGLVLLQDAGLTALETAFNAGQQVNIQFVYPDGKFRTGWGSISELTIDNQYNQAATLKGTIDGVGPLSDLTDPEA</sequence>
<reference evidence="2 3" key="1">
    <citation type="submission" date="2023-07" db="EMBL/GenBank/DDBJ databases">
        <title>The novel representative of Negativicutes class, Anaeroselena agilis gen. nov. sp. nov.</title>
        <authorList>
            <person name="Prokofeva M.I."/>
            <person name="Elcheninov A.G."/>
            <person name="Klyukina A."/>
            <person name="Kublanov I.V."/>
            <person name="Frolov E.N."/>
            <person name="Podosokorskaya O.A."/>
        </authorList>
    </citation>
    <scope>NUCLEOTIDE SEQUENCE [LARGE SCALE GENOMIC DNA]</scope>
    <source>
        <strain evidence="2 3">4137-cl</strain>
    </source>
</reference>
<keyword evidence="3" id="KW-1185">Reference proteome</keyword>
<dbReference type="EMBL" id="JAUOZS010000001">
    <property type="protein sequence ID" value="MDT8900071.1"/>
    <property type="molecule type" value="Genomic_DNA"/>
</dbReference>
<gene>
    <name evidence="2" type="ORF">Q4T40_02320</name>
</gene>
<evidence type="ECO:0000313" key="2">
    <source>
        <dbReference type="EMBL" id="MDT8900071.1"/>
    </source>
</evidence>
<protein>
    <submittedName>
        <fullName evidence="2">Phage tail tube protein</fullName>
    </submittedName>
</protein>
<accession>A0ABU3NTC5</accession>
<dbReference type="NCBIfam" id="NF047353">
    <property type="entry name" value="tube_lmo2291"/>
    <property type="match status" value="1"/>
</dbReference>
<name>A0ABU3NTC5_9FIRM</name>
<keyword evidence="1" id="KW-0812">Transmembrane</keyword>
<comment type="caution">
    <text evidence="2">The sequence shown here is derived from an EMBL/GenBank/DDBJ whole genome shotgun (WGS) entry which is preliminary data.</text>
</comment>
<keyword evidence="1" id="KW-0472">Membrane</keyword>
<organism evidence="2 3">
    <name type="scientific">Anaeroselena agilis</name>
    <dbReference type="NCBI Taxonomy" id="3063788"/>
    <lineage>
        <taxon>Bacteria</taxon>
        <taxon>Bacillati</taxon>
        <taxon>Bacillota</taxon>
        <taxon>Negativicutes</taxon>
        <taxon>Acetonemataceae</taxon>
        <taxon>Anaeroselena</taxon>
    </lineage>
</organism>
<feature type="transmembrane region" description="Helical" evidence="1">
    <location>
        <begin position="20"/>
        <end position="39"/>
    </location>
</feature>